<reference evidence="1 2" key="1">
    <citation type="journal article" date="2011" name="Appl. Environ. Microbiol.">
        <title>Contribution of a Sodium Ion Gradient to Energy Conservation during Fermentation in the Cyanobacterium Arthrospira (Spirulina) maxima CS-328.</title>
        <authorList>
            <person name="Carrieri D."/>
            <person name="Ananyev G."/>
            <person name="Lenz O."/>
            <person name="Bryant D.A."/>
            <person name="Dismukes G.C."/>
        </authorList>
    </citation>
    <scope>NUCLEOTIDE SEQUENCE [LARGE SCALE GENOMIC DNA]</scope>
    <source>
        <strain evidence="1 2">CS-328</strain>
    </source>
</reference>
<dbReference type="PANTHER" id="PTHR31362:SF0">
    <property type="entry name" value="EXOSTOSIN DOMAIN-CONTAINING PROTEIN-RELATED"/>
    <property type="match status" value="1"/>
</dbReference>
<dbReference type="Pfam" id="PF03385">
    <property type="entry name" value="STELLO"/>
    <property type="match status" value="1"/>
</dbReference>
<sequence length="340" mass="39431">MNSQIAIVITSIAFDHNNVLQKIAQESQARKLYFTVIGDEISPSDFNLEGCDFYSIARQEALDLSFPKICPKRHYARKNIGYLLAIQQGAEIIIETDDDNFPYESFWEKRERYQTVSSIPNLGWCNVYKYFTDANIWPRGLPLDEVNCQSLPDWDTLEITLANCPIQQGLANDNPDVDAIYRLIFPLPQSFNNHRRIALASGSWCPFNSQNTTWWADAYPLLYLPAYCSFRMTDIWRSFIAQRIAWENGWSVLFHQPTVYQERNEHNLMRDFQEEIPGYIHNKAIAKTLENLKLTPGLHKLSENLLVCYEALVSMGFIDKQELNLAQAWLDDLKKLQSNQ</sequence>
<gene>
    <name evidence="1" type="ORF">AmaxDRAFT_1485</name>
</gene>
<dbReference type="EMBL" id="ABYK01000008">
    <property type="protein sequence ID" value="EDZ95795.1"/>
    <property type="molecule type" value="Genomic_DNA"/>
</dbReference>
<proteinExistence type="predicted"/>
<accession>B5VY93</accession>
<name>B5VY93_LIMMA</name>
<dbReference type="RefSeq" id="WP_006668727.1">
    <property type="nucleotide sequence ID" value="NZ_ABYK01000008.1"/>
</dbReference>
<evidence type="ECO:0000313" key="1">
    <source>
        <dbReference type="EMBL" id="EDZ95795.1"/>
    </source>
</evidence>
<dbReference type="Proteomes" id="UP000004061">
    <property type="component" value="Unassembled WGS sequence"/>
</dbReference>
<evidence type="ECO:0008006" key="3">
    <source>
        <dbReference type="Google" id="ProtNLM"/>
    </source>
</evidence>
<dbReference type="PANTHER" id="PTHR31362">
    <property type="entry name" value="GLYCOSYLTRANSFERASE STELLO1-RELATED"/>
    <property type="match status" value="1"/>
</dbReference>
<dbReference type="InterPro" id="IPR005049">
    <property type="entry name" value="STL-like"/>
</dbReference>
<evidence type="ECO:0000313" key="2">
    <source>
        <dbReference type="Proteomes" id="UP000004061"/>
    </source>
</evidence>
<organism evidence="1 2">
    <name type="scientific">Limnospira maxima CS-328</name>
    <dbReference type="NCBI Taxonomy" id="513049"/>
    <lineage>
        <taxon>Bacteria</taxon>
        <taxon>Bacillati</taxon>
        <taxon>Cyanobacteriota</taxon>
        <taxon>Cyanophyceae</taxon>
        <taxon>Oscillatoriophycideae</taxon>
        <taxon>Oscillatoriales</taxon>
        <taxon>Sirenicapillariaceae</taxon>
        <taxon>Limnospira</taxon>
    </lineage>
</organism>
<dbReference type="AlphaFoldDB" id="B5VY93"/>
<protein>
    <recommendedName>
        <fullName evidence="3">DUF288 domain-containing protein</fullName>
    </recommendedName>
</protein>
<comment type="caution">
    <text evidence="1">The sequence shown here is derived from an EMBL/GenBank/DDBJ whole genome shotgun (WGS) entry which is preliminary data.</text>
</comment>
<keyword evidence="2" id="KW-1185">Reference proteome</keyword>